<comment type="caution">
    <text evidence="2">The sequence shown here is derived from an EMBL/GenBank/DDBJ whole genome shotgun (WGS) entry which is preliminary data.</text>
</comment>
<name>A0A9N9Q2P1_9HELO</name>
<evidence type="ECO:0000313" key="2">
    <source>
        <dbReference type="EMBL" id="CAG8977430.1"/>
    </source>
</evidence>
<reference evidence="2" key="1">
    <citation type="submission" date="2021-07" db="EMBL/GenBank/DDBJ databases">
        <authorList>
            <person name="Durling M."/>
        </authorList>
    </citation>
    <scope>NUCLEOTIDE SEQUENCE</scope>
</reference>
<dbReference type="AlphaFoldDB" id="A0A9N9Q2P1"/>
<organism evidence="2 3">
    <name type="scientific">Hymenoscyphus albidus</name>
    <dbReference type="NCBI Taxonomy" id="595503"/>
    <lineage>
        <taxon>Eukaryota</taxon>
        <taxon>Fungi</taxon>
        <taxon>Dikarya</taxon>
        <taxon>Ascomycota</taxon>
        <taxon>Pezizomycotina</taxon>
        <taxon>Leotiomycetes</taxon>
        <taxon>Helotiales</taxon>
        <taxon>Helotiaceae</taxon>
        <taxon>Hymenoscyphus</taxon>
    </lineage>
</organism>
<keyword evidence="1" id="KW-0732">Signal</keyword>
<gene>
    <name evidence="2" type="ORF">HYALB_00007762</name>
</gene>
<accession>A0A9N9Q2P1</accession>
<feature type="chain" id="PRO_5040199489" evidence="1">
    <location>
        <begin position="18"/>
        <end position="198"/>
    </location>
</feature>
<keyword evidence="3" id="KW-1185">Reference proteome</keyword>
<proteinExistence type="predicted"/>
<sequence>MLLYLFGILSLVSIVLSYGKNEELETVLSSVKCKTKWTDEDGHGRILTKTDSKIITVDPGDDYVVTPTSTVYTTKTFTVTVTPTVATPQNYIYIGPTPLGPIDVTKRRDVEGVQPIDYEGKYVDKCLLKENCVGGGLVQPVGDVCRLLTPSFGIRTLFDCPADGGGPYNGITVTSGGAPISYSPIILDDKGTGKRFDA</sequence>
<feature type="signal peptide" evidence="1">
    <location>
        <begin position="1"/>
        <end position="17"/>
    </location>
</feature>
<evidence type="ECO:0000313" key="3">
    <source>
        <dbReference type="Proteomes" id="UP000701801"/>
    </source>
</evidence>
<dbReference type="Proteomes" id="UP000701801">
    <property type="component" value="Unassembled WGS sequence"/>
</dbReference>
<protein>
    <submittedName>
        <fullName evidence="2">Uncharacterized protein</fullName>
    </submittedName>
</protein>
<dbReference type="EMBL" id="CAJVRM010000218">
    <property type="protein sequence ID" value="CAG8977430.1"/>
    <property type="molecule type" value="Genomic_DNA"/>
</dbReference>
<evidence type="ECO:0000256" key="1">
    <source>
        <dbReference type="SAM" id="SignalP"/>
    </source>
</evidence>